<sequence length="315" mass="33963">MGAVLEGICLAVVGGDDREVYLIPELQKLGARIIGLGLEKSPLGQRIEHFNSFKEIIDEADALLLPMFGTDERGLVKAKYSNDPIILNNEVLESIPLYIPLFIGWARPALRAAAQKMKIEVVEIANRDDVAILNSVPSAEGAVQMAMDATDITIHGSRSFVLGMGRFGTTLIHLLKGMGARVTAVVRRTADLARAVEMGVRPLSFQELEQEIVEAEIIFNTVPELILNRTIQEKMSRDAVIIDLASIPGGTDFEYAQMLGIKAFLAPGLPGVVAPKTAGLILAQVYPKIILEYVSKNNRAASSAKCSEGGEGNAV</sequence>
<reference evidence="3 4" key="1">
    <citation type="journal article" date="2011" name="Stand. Genomic Sci.">
        <title>Complete genome sequence of Syntrophobotulus glycolicus type strain (FlGlyR).</title>
        <authorList>
            <person name="Han C."/>
            <person name="Mwirichia R."/>
            <person name="Chertkov O."/>
            <person name="Held B."/>
            <person name="Lapidus A."/>
            <person name="Nolan M."/>
            <person name="Lucas S."/>
            <person name="Hammon N."/>
            <person name="Deshpande S."/>
            <person name="Cheng J.F."/>
            <person name="Tapia R."/>
            <person name="Goodwin L."/>
            <person name="Pitluck S."/>
            <person name="Huntemann M."/>
            <person name="Liolios K."/>
            <person name="Ivanova N."/>
            <person name="Pagani I."/>
            <person name="Mavromatis K."/>
            <person name="Ovchinikova G."/>
            <person name="Pati A."/>
            <person name="Chen A."/>
            <person name="Palaniappan K."/>
            <person name="Land M."/>
            <person name="Hauser L."/>
            <person name="Brambilla E.M."/>
            <person name="Rohde M."/>
            <person name="Spring S."/>
            <person name="Sikorski J."/>
            <person name="Goker M."/>
            <person name="Woyke T."/>
            <person name="Bristow J."/>
            <person name="Eisen J.A."/>
            <person name="Markowitz V."/>
            <person name="Hugenholtz P."/>
            <person name="Kyrpides N.C."/>
            <person name="Klenk H.P."/>
            <person name="Detter J.C."/>
        </authorList>
    </citation>
    <scope>NUCLEOTIDE SEQUENCE [LARGE SCALE GENOMIC DNA]</scope>
    <source>
        <strain evidence="4">DSM 8271 / FlGlyR</strain>
    </source>
</reference>
<dbReference type="InterPro" id="IPR036291">
    <property type="entry name" value="NAD(P)-bd_dom_sf"/>
</dbReference>
<accession>F0SU03</accession>
<dbReference type="Pfam" id="PF01262">
    <property type="entry name" value="AlaDh_PNT_C"/>
    <property type="match status" value="1"/>
</dbReference>
<feature type="domain" description="Alanine dehydrogenase/pyridine nucleotide transhydrogenase NAD(H)-binding" evidence="1">
    <location>
        <begin position="151"/>
        <end position="251"/>
    </location>
</feature>
<keyword evidence="4" id="KW-1185">Reference proteome</keyword>
<feature type="domain" description="Dipicolinate synthase subunit A N-terminal" evidence="2">
    <location>
        <begin position="10"/>
        <end position="125"/>
    </location>
</feature>
<evidence type="ECO:0000313" key="3">
    <source>
        <dbReference type="EMBL" id="ADY56526.1"/>
    </source>
</evidence>
<dbReference type="OrthoDB" id="8840764at2"/>
<dbReference type="SUPFAM" id="SSF51735">
    <property type="entry name" value="NAD(P)-binding Rossmann-fold domains"/>
    <property type="match status" value="1"/>
</dbReference>
<reference evidence="4" key="2">
    <citation type="submission" date="2011-02" db="EMBL/GenBank/DDBJ databases">
        <title>The complete genome of Syntrophobotulus glycolicus DSM 8271.</title>
        <authorList>
            <person name="Lucas S."/>
            <person name="Copeland A."/>
            <person name="Lapidus A."/>
            <person name="Bruce D."/>
            <person name="Goodwin L."/>
            <person name="Pitluck S."/>
            <person name="Kyrpides N."/>
            <person name="Mavromatis K."/>
            <person name="Pagani I."/>
            <person name="Ivanova N."/>
            <person name="Mikhailova N."/>
            <person name="Chertkov O."/>
            <person name="Held B."/>
            <person name="Detter J.C."/>
            <person name="Tapia R."/>
            <person name="Han C."/>
            <person name="Land M."/>
            <person name="Hauser L."/>
            <person name="Markowitz V."/>
            <person name="Cheng J.-F."/>
            <person name="Hugenholtz P."/>
            <person name="Woyke T."/>
            <person name="Wu D."/>
            <person name="Spring S."/>
            <person name="Schroeder M."/>
            <person name="Brambilla E."/>
            <person name="Klenk H.-P."/>
            <person name="Eisen J.A."/>
        </authorList>
    </citation>
    <scope>NUCLEOTIDE SEQUENCE [LARGE SCALE GENOMIC DNA]</scope>
    <source>
        <strain evidence="4">DSM 8271 / FlGlyR</strain>
    </source>
</reference>
<dbReference type="eggNOG" id="COG0373">
    <property type="taxonomic scope" value="Bacteria"/>
</dbReference>
<proteinExistence type="predicted"/>
<dbReference type="NCBIfam" id="NF006162">
    <property type="entry name" value="PRK08306.1"/>
    <property type="match status" value="1"/>
</dbReference>
<gene>
    <name evidence="3" type="ordered locus">Sgly_2237</name>
</gene>
<dbReference type="RefSeq" id="WP_013625391.1">
    <property type="nucleotide sequence ID" value="NC_015172.1"/>
</dbReference>
<dbReference type="STRING" id="645991.Sgly_2237"/>
<dbReference type="EMBL" id="CP002547">
    <property type="protein sequence ID" value="ADY56526.1"/>
    <property type="molecule type" value="Genomic_DNA"/>
</dbReference>
<protein>
    <submittedName>
        <fullName evidence="3">Dipicolinate synthase subunit A</fullName>
    </submittedName>
</protein>
<evidence type="ECO:0000313" key="4">
    <source>
        <dbReference type="Proteomes" id="UP000007488"/>
    </source>
</evidence>
<name>F0SU03_SYNGF</name>
<dbReference type="KEGG" id="sgy:Sgly_2237"/>
<dbReference type="AlphaFoldDB" id="F0SU03"/>
<dbReference type="InterPro" id="IPR007698">
    <property type="entry name" value="AlaDH/PNT_NAD(H)-bd"/>
</dbReference>
<evidence type="ECO:0000259" key="2">
    <source>
        <dbReference type="Pfam" id="PF16924"/>
    </source>
</evidence>
<dbReference type="NCBIfam" id="TIGR02853">
    <property type="entry name" value="spore_dpaA"/>
    <property type="match status" value="1"/>
</dbReference>
<dbReference type="Gene3D" id="3.40.50.720">
    <property type="entry name" value="NAD(P)-binding Rossmann-like Domain"/>
    <property type="match status" value="1"/>
</dbReference>
<dbReference type="InterPro" id="IPR031629">
    <property type="entry name" value="DpaA_N"/>
</dbReference>
<dbReference type="Proteomes" id="UP000007488">
    <property type="component" value="Chromosome"/>
</dbReference>
<evidence type="ECO:0000259" key="1">
    <source>
        <dbReference type="Pfam" id="PF01262"/>
    </source>
</evidence>
<dbReference type="Pfam" id="PF16924">
    <property type="entry name" value="DpaA_N"/>
    <property type="match status" value="1"/>
</dbReference>
<dbReference type="InterPro" id="IPR014215">
    <property type="entry name" value="Dipicolinic_acid_synth_A"/>
</dbReference>
<organism evidence="3 4">
    <name type="scientific">Syntrophobotulus glycolicus (strain DSM 8271 / FlGlyR)</name>
    <dbReference type="NCBI Taxonomy" id="645991"/>
    <lineage>
        <taxon>Bacteria</taxon>
        <taxon>Bacillati</taxon>
        <taxon>Bacillota</taxon>
        <taxon>Clostridia</taxon>
        <taxon>Eubacteriales</taxon>
        <taxon>Desulfitobacteriaceae</taxon>
        <taxon>Syntrophobotulus</taxon>
    </lineage>
</organism>
<dbReference type="HOGENOM" id="CLU_082687_0_0_9"/>